<dbReference type="AlphaFoldDB" id="A0A450YQN9"/>
<accession>A0A450YQN9</accession>
<gene>
    <name evidence="2" type="ORF">BECKSD772E_GA0070983_103011</name>
    <name evidence="1" type="ORF">BECKSD772F_GA0070984_103111</name>
</gene>
<proteinExistence type="predicted"/>
<organism evidence="2">
    <name type="scientific">Candidatus Kentrum sp. SD</name>
    <dbReference type="NCBI Taxonomy" id="2126332"/>
    <lineage>
        <taxon>Bacteria</taxon>
        <taxon>Pseudomonadati</taxon>
        <taxon>Pseudomonadota</taxon>
        <taxon>Gammaproteobacteria</taxon>
        <taxon>Candidatus Kentrum</taxon>
    </lineage>
</organism>
<protein>
    <submittedName>
        <fullName evidence="2">Uncharacterized protein</fullName>
    </submittedName>
</protein>
<name>A0A450YQN9_9GAMM</name>
<dbReference type="EMBL" id="CAADFR010000031">
    <property type="protein sequence ID" value="VFK38994.1"/>
    <property type="molecule type" value="Genomic_DNA"/>
</dbReference>
<evidence type="ECO:0000313" key="2">
    <source>
        <dbReference type="EMBL" id="VFK43835.1"/>
    </source>
</evidence>
<sequence>MDRRRFLTDGPRVAVRRWAMAKRWGTEIQPKRGCVRNRRKASDATPLGLDLSLIAPPRVAAKRQPWAMLRSPLGARKLYKWINLFISRSALEMSQILRVLY</sequence>
<reference evidence="2" key="1">
    <citation type="submission" date="2019-02" db="EMBL/GenBank/DDBJ databases">
        <authorList>
            <person name="Gruber-Vodicka R. H."/>
            <person name="Seah K. B. B."/>
        </authorList>
    </citation>
    <scope>NUCLEOTIDE SEQUENCE</scope>
    <source>
        <strain evidence="2">BECK_S1320</strain>
        <strain evidence="1">BECK_S1321</strain>
    </source>
</reference>
<evidence type="ECO:0000313" key="1">
    <source>
        <dbReference type="EMBL" id="VFK38994.1"/>
    </source>
</evidence>
<dbReference type="EMBL" id="CAADFU010000030">
    <property type="protein sequence ID" value="VFK43835.1"/>
    <property type="molecule type" value="Genomic_DNA"/>
</dbReference>